<organism evidence="1">
    <name type="scientific">Anguilla anguilla</name>
    <name type="common">European freshwater eel</name>
    <name type="synonym">Muraena anguilla</name>
    <dbReference type="NCBI Taxonomy" id="7936"/>
    <lineage>
        <taxon>Eukaryota</taxon>
        <taxon>Metazoa</taxon>
        <taxon>Chordata</taxon>
        <taxon>Craniata</taxon>
        <taxon>Vertebrata</taxon>
        <taxon>Euteleostomi</taxon>
        <taxon>Actinopterygii</taxon>
        <taxon>Neopterygii</taxon>
        <taxon>Teleostei</taxon>
        <taxon>Anguilliformes</taxon>
        <taxon>Anguillidae</taxon>
        <taxon>Anguilla</taxon>
    </lineage>
</organism>
<reference evidence="1" key="1">
    <citation type="submission" date="2014-11" db="EMBL/GenBank/DDBJ databases">
        <authorList>
            <person name="Amaro Gonzalez C."/>
        </authorList>
    </citation>
    <scope>NUCLEOTIDE SEQUENCE</scope>
</reference>
<proteinExistence type="predicted"/>
<dbReference type="AlphaFoldDB" id="A0A0E9U948"/>
<name>A0A0E9U948_ANGAN</name>
<reference evidence="1" key="2">
    <citation type="journal article" date="2015" name="Fish Shellfish Immunol.">
        <title>Early steps in the European eel (Anguilla anguilla)-Vibrio vulnificus interaction in the gills: Role of the RtxA13 toxin.</title>
        <authorList>
            <person name="Callol A."/>
            <person name="Pajuelo D."/>
            <person name="Ebbesson L."/>
            <person name="Teles M."/>
            <person name="MacKenzie S."/>
            <person name="Amaro C."/>
        </authorList>
    </citation>
    <scope>NUCLEOTIDE SEQUENCE</scope>
</reference>
<sequence>MKGLACPQPKCQVSASYPDGVSCQVLRIPRQYGATVVLGRAYDPSVLKIPFLWV</sequence>
<dbReference type="EMBL" id="GBXM01046345">
    <property type="protein sequence ID" value="JAH62232.1"/>
    <property type="molecule type" value="Transcribed_RNA"/>
</dbReference>
<accession>A0A0E9U948</accession>
<evidence type="ECO:0000313" key="1">
    <source>
        <dbReference type="EMBL" id="JAH62232.1"/>
    </source>
</evidence>
<protein>
    <submittedName>
        <fullName evidence="1">Uncharacterized protein</fullName>
    </submittedName>
</protein>